<dbReference type="PANTHER" id="PTHR21642">
    <property type="entry name" value="CEREBRAL CAVERNOUS MALFORMATIONS PROTEIN 2 HOMOLOG"/>
    <property type="match status" value="1"/>
</dbReference>
<dbReference type="OMA" id="LKTXDSS"/>
<sequence>MAIFGADRLAGVLSGKLVAIMYFDYEIRKPLHALYGSGMHDSHLRPSSFSYHYEGVGRTSHRNDRDSRLMYERRPLKLVNLTPPDYKVPPQVLIESYLETEVRLVSNLAISSLVFSLKYSRTFDLHRFTKMMRAKEAQFDLHQESCICQVEDNASAVVLCFGSMIRCRSGCCGDDFAGVVSNIAIDLDATNRTEVLRAIDRGRREKSLPWVTNYSHDAILCLNAHNLKLSQRDGNEESLLRIAIHEIATVSYIRDDDLHIIAIKFGDPDRCATTTSSLSLDESYPCKLAVLYCDSRGSAVEICSLIDQCFLYLYQDATMQYFDSNLRQGAGGMGSSTLRSEKSSNSTPKKDLDSQNLGFISQSTLNLSSLPSKSSRRTNPYNSLARSESDIGPSGSDMIQKYMEKLYSKLKPDELKRFAQLMRAWKTNLPTRDFCGQVFELYGPERKHLLSGMAPFIPDTDLPEYESFLNSIGLGSASSSHSDAYRRQPSISSHDELDPENDHFDDILNRISHSIANMGSGIEPSNGTDIFLNKST</sequence>
<feature type="region of interest" description="Disordered" evidence="2">
    <location>
        <begin position="368"/>
        <end position="392"/>
    </location>
</feature>
<name>R7VHK5_CAPTE</name>
<evidence type="ECO:0000313" key="5">
    <source>
        <dbReference type="EnsemblMetazoa" id="CapteP199688"/>
    </source>
</evidence>
<dbReference type="EMBL" id="KB292128">
    <property type="protein sequence ID" value="ELU18099.1"/>
    <property type="molecule type" value="Genomic_DNA"/>
</dbReference>
<feature type="region of interest" description="Disordered" evidence="2">
    <location>
        <begin position="333"/>
        <end position="354"/>
    </location>
</feature>
<dbReference type="InterPro" id="IPR032375">
    <property type="entry name" value="CCM2_C"/>
</dbReference>
<accession>R7VHK5</accession>
<feature type="compositionally biased region" description="Polar residues" evidence="2">
    <location>
        <begin position="335"/>
        <end position="347"/>
    </location>
</feature>
<gene>
    <name evidence="4" type="ORF">CAPTEDRAFT_199688</name>
</gene>
<dbReference type="InterPro" id="IPR011993">
    <property type="entry name" value="PH-like_dom_sf"/>
</dbReference>
<dbReference type="Proteomes" id="UP000014760">
    <property type="component" value="Unassembled WGS sequence"/>
</dbReference>
<evidence type="ECO:0000259" key="3">
    <source>
        <dbReference type="Pfam" id="PF16545"/>
    </source>
</evidence>
<keyword evidence="6" id="KW-1185">Reference proteome</keyword>
<feature type="region of interest" description="Disordered" evidence="2">
    <location>
        <begin position="478"/>
        <end position="500"/>
    </location>
</feature>
<evidence type="ECO:0000256" key="2">
    <source>
        <dbReference type="SAM" id="MobiDB-lite"/>
    </source>
</evidence>
<dbReference type="Pfam" id="PF16545">
    <property type="entry name" value="CCM2_C"/>
    <property type="match status" value="1"/>
</dbReference>
<proteinExistence type="inferred from homology"/>
<dbReference type="STRING" id="283909.R7VHK5"/>
<dbReference type="AlphaFoldDB" id="R7VHK5"/>
<dbReference type="EMBL" id="AMQN01016496">
    <property type="status" value="NOT_ANNOTATED_CDS"/>
    <property type="molecule type" value="Genomic_DNA"/>
</dbReference>
<dbReference type="Gene3D" id="1.20.1160.20">
    <property type="match status" value="1"/>
</dbReference>
<dbReference type="HOGENOM" id="CLU_034621_1_0_1"/>
<dbReference type="PANTHER" id="PTHR21642:SF6">
    <property type="entry name" value="CEREBRAL CAVERNOUS MALFORMATIONS 2 HARMONIN-HOMOLOGY DOMAIN-CONTAINING PROTEIN"/>
    <property type="match status" value="1"/>
</dbReference>
<dbReference type="CDD" id="cd13516">
    <property type="entry name" value="HHD_CCM2"/>
    <property type="match status" value="1"/>
</dbReference>
<reference evidence="5" key="3">
    <citation type="submission" date="2015-06" db="UniProtKB">
        <authorList>
            <consortium name="EnsemblMetazoa"/>
        </authorList>
    </citation>
    <scope>IDENTIFICATION</scope>
</reference>
<dbReference type="EnsemblMetazoa" id="CapteT199688">
    <property type="protein sequence ID" value="CapteP199688"/>
    <property type="gene ID" value="CapteG199688"/>
</dbReference>
<dbReference type="InterPro" id="IPR026159">
    <property type="entry name" value="Malcavernin"/>
</dbReference>
<feature type="domain" description="Cerebral cavernous malformations 2 harmonin-homology" evidence="3">
    <location>
        <begin position="387"/>
        <end position="475"/>
    </location>
</feature>
<reference evidence="4 6" key="2">
    <citation type="journal article" date="2013" name="Nature">
        <title>Insights into bilaterian evolution from three spiralian genomes.</title>
        <authorList>
            <person name="Simakov O."/>
            <person name="Marletaz F."/>
            <person name="Cho S.J."/>
            <person name="Edsinger-Gonzales E."/>
            <person name="Havlak P."/>
            <person name="Hellsten U."/>
            <person name="Kuo D.H."/>
            <person name="Larsson T."/>
            <person name="Lv J."/>
            <person name="Arendt D."/>
            <person name="Savage R."/>
            <person name="Osoegawa K."/>
            <person name="de Jong P."/>
            <person name="Grimwood J."/>
            <person name="Chapman J.A."/>
            <person name="Shapiro H."/>
            <person name="Aerts A."/>
            <person name="Otillar R.P."/>
            <person name="Terry A.Y."/>
            <person name="Boore J.L."/>
            <person name="Grigoriev I.V."/>
            <person name="Lindberg D.R."/>
            <person name="Seaver E.C."/>
            <person name="Weisblat D.A."/>
            <person name="Putnam N.H."/>
            <person name="Rokhsar D.S."/>
        </authorList>
    </citation>
    <scope>NUCLEOTIDE SEQUENCE</scope>
    <source>
        <strain evidence="4 6">I ESC-2004</strain>
    </source>
</reference>
<evidence type="ECO:0000313" key="4">
    <source>
        <dbReference type="EMBL" id="ELU18099.1"/>
    </source>
</evidence>
<dbReference type="Gene3D" id="2.30.29.30">
    <property type="entry name" value="Pleckstrin-homology domain (PH domain)/Phosphotyrosine-binding domain (PTB)"/>
    <property type="match status" value="1"/>
</dbReference>
<comment type="similarity">
    <text evidence="1">Belongs to the CCM2 family.</text>
</comment>
<protein>
    <recommendedName>
        <fullName evidence="3">Cerebral cavernous malformations 2 harmonin-homology domain-containing protein</fullName>
    </recommendedName>
</protein>
<evidence type="ECO:0000256" key="1">
    <source>
        <dbReference type="ARBA" id="ARBA00010822"/>
    </source>
</evidence>
<dbReference type="OrthoDB" id="5828470at2759"/>
<organism evidence="4">
    <name type="scientific">Capitella teleta</name>
    <name type="common">Polychaete worm</name>
    <dbReference type="NCBI Taxonomy" id="283909"/>
    <lineage>
        <taxon>Eukaryota</taxon>
        <taxon>Metazoa</taxon>
        <taxon>Spiralia</taxon>
        <taxon>Lophotrochozoa</taxon>
        <taxon>Annelida</taxon>
        <taxon>Polychaeta</taxon>
        <taxon>Sedentaria</taxon>
        <taxon>Scolecida</taxon>
        <taxon>Capitellidae</taxon>
        <taxon>Capitella</taxon>
    </lineage>
</organism>
<feature type="compositionally biased region" description="Polar residues" evidence="2">
    <location>
        <begin position="368"/>
        <end position="386"/>
    </location>
</feature>
<evidence type="ECO:0000313" key="6">
    <source>
        <dbReference type="Proteomes" id="UP000014760"/>
    </source>
</evidence>
<reference evidence="6" key="1">
    <citation type="submission" date="2012-12" db="EMBL/GenBank/DDBJ databases">
        <authorList>
            <person name="Hellsten U."/>
            <person name="Grimwood J."/>
            <person name="Chapman J.A."/>
            <person name="Shapiro H."/>
            <person name="Aerts A."/>
            <person name="Otillar R.P."/>
            <person name="Terry A.Y."/>
            <person name="Boore J.L."/>
            <person name="Simakov O."/>
            <person name="Marletaz F."/>
            <person name="Cho S.-J."/>
            <person name="Edsinger-Gonzales E."/>
            <person name="Havlak P."/>
            <person name="Kuo D.-H."/>
            <person name="Larsson T."/>
            <person name="Lv J."/>
            <person name="Arendt D."/>
            <person name="Savage R."/>
            <person name="Osoegawa K."/>
            <person name="de Jong P."/>
            <person name="Lindberg D.R."/>
            <person name="Seaver E.C."/>
            <person name="Weisblat D.A."/>
            <person name="Putnam N.H."/>
            <person name="Grigoriev I.V."/>
            <person name="Rokhsar D.S."/>
        </authorList>
    </citation>
    <scope>NUCLEOTIDE SEQUENCE</scope>
    <source>
        <strain evidence="6">I ESC-2004</strain>
    </source>
</reference>